<dbReference type="EMBL" id="GGEC01064073">
    <property type="protein sequence ID" value="MBX44557.1"/>
    <property type="molecule type" value="Transcribed_RNA"/>
</dbReference>
<protein>
    <submittedName>
        <fullName evidence="2">Uncharacterized protein</fullName>
    </submittedName>
</protein>
<accession>A0A2P2NPX7</accession>
<organism evidence="2">
    <name type="scientific">Rhizophora mucronata</name>
    <name type="common">Asiatic mangrove</name>
    <dbReference type="NCBI Taxonomy" id="61149"/>
    <lineage>
        <taxon>Eukaryota</taxon>
        <taxon>Viridiplantae</taxon>
        <taxon>Streptophyta</taxon>
        <taxon>Embryophyta</taxon>
        <taxon>Tracheophyta</taxon>
        <taxon>Spermatophyta</taxon>
        <taxon>Magnoliopsida</taxon>
        <taxon>eudicotyledons</taxon>
        <taxon>Gunneridae</taxon>
        <taxon>Pentapetalae</taxon>
        <taxon>rosids</taxon>
        <taxon>fabids</taxon>
        <taxon>Malpighiales</taxon>
        <taxon>Rhizophoraceae</taxon>
        <taxon>Rhizophora</taxon>
    </lineage>
</organism>
<name>A0A2P2NPX7_RHIMU</name>
<proteinExistence type="predicted"/>
<feature type="chain" id="PRO_5015122122" evidence="1">
    <location>
        <begin position="23"/>
        <end position="43"/>
    </location>
</feature>
<sequence length="43" mass="4708">MMHSCVPCLVAGVLLPLFPAHQQNGVSTINCNEKKNKQDVQIT</sequence>
<evidence type="ECO:0000313" key="2">
    <source>
        <dbReference type="EMBL" id="MBX44557.1"/>
    </source>
</evidence>
<keyword evidence="1" id="KW-0732">Signal</keyword>
<feature type="signal peptide" evidence="1">
    <location>
        <begin position="1"/>
        <end position="22"/>
    </location>
</feature>
<evidence type="ECO:0000256" key="1">
    <source>
        <dbReference type="SAM" id="SignalP"/>
    </source>
</evidence>
<dbReference type="AlphaFoldDB" id="A0A2P2NPX7"/>
<reference evidence="2" key="1">
    <citation type="submission" date="2018-02" db="EMBL/GenBank/DDBJ databases">
        <title>Rhizophora mucronata_Transcriptome.</title>
        <authorList>
            <person name="Meera S.P."/>
            <person name="Sreeshan A."/>
            <person name="Augustine A."/>
        </authorList>
    </citation>
    <scope>NUCLEOTIDE SEQUENCE</scope>
    <source>
        <tissue evidence="2">Leaf</tissue>
    </source>
</reference>